<dbReference type="Gene3D" id="3.80.10.10">
    <property type="entry name" value="Ribonuclease Inhibitor"/>
    <property type="match status" value="1"/>
</dbReference>
<dbReference type="InterPro" id="IPR032675">
    <property type="entry name" value="LRR_dom_sf"/>
</dbReference>
<dbReference type="AlphaFoldDB" id="A2FUA4"/>
<proteinExistence type="predicted"/>
<evidence type="ECO:0000313" key="1">
    <source>
        <dbReference type="EMBL" id="EAX91494.1"/>
    </source>
</evidence>
<dbReference type="KEGG" id="tva:4749194"/>
<organism evidence="1 2">
    <name type="scientific">Trichomonas vaginalis (strain ATCC PRA-98 / G3)</name>
    <dbReference type="NCBI Taxonomy" id="412133"/>
    <lineage>
        <taxon>Eukaryota</taxon>
        <taxon>Metamonada</taxon>
        <taxon>Parabasalia</taxon>
        <taxon>Trichomonadida</taxon>
        <taxon>Trichomonadidae</taxon>
        <taxon>Trichomonas</taxon>
    </lineage>
</organism>
<evidence type="ECO:0000313" key="2">
    <source>
        <dbReference type="Proteomes" id="UP000001542"/>
    </source>
</evidence>
<name>A2FUA4_TRIV3</name>
<accession>A2FUA4</accession>
<evidence type="ECO:0008006" key="3">
    <source>
        <dbReference type="Google" id="ProtNLM"/>
    </source>
</evidence>
<sequence>MQKGYGLSPIPKGLLLQDYSNEGLTTLADLDLSPTLITLNLTNNPLKTLESLRTIPTLAKLVLDNTNIDSLLGVRPQPSLSNLSALSCPLSDYEYLAMMCTIVFGDNIMQINNQQVNENDKLAGREARSHLKPYLLQGWIIVSTIPLVLKHVTSGEILPLSDTYKITPVDPEILEQTREVPIGVTKIEILPVQIQNPFKLLKMNQLEPFIQKIIHKLNYQKLFQDFGVQKMIQTNQ</sequence>
<gene>
    <name evidence="1" type="ORF">TVAG_285460</name>
</gene>
<reference evidence="1" key="1">
    <citation type="submission" date="2006-10" db="EMBL/GenBank/DDBJ databases">
        <authorList>
            <person name="Amadeo P."/>
            <person name="Zhao Q."/>
            <person name="Wortman J."/>
            <person name="Fraser-Liggett C."/>
            <person name="Carlton J."/>
        </authorList>
    </citation>
    <scope>NUCLEOTIDE SEQUENCE</scope>
    <source>
        <strain evidence="1">G3</strain>
    </source>
</reference>
<dbReference type="Proteomes" id="UP000001542">
    <property type="component" value="Unassembled WGS sequence"/>
</dbReference>
<dbReference type="VEuPathDB" id="TrichDB:TVAGG3_0919360"/>
<dbReference type="RefSeq" id="XP_001304424.1">
    <property type="nucleotide sequence ID" value="XM_001304423.1"/>
</dbReference>
<dbReference type="PROSITE" id="PS51450">
    <property type="entry name" value="LRR"/>
    <property type="match status" value="1"/>
</dbReference>
<keyword evidence="2" id="KW-1185">Reference proteome</keyword>
<dbReference type="SMR" id="A2FUA4"/>
<protein>
    <recommendedName>
        <fullName evidence="3">Leucine Rich Repeat family protein</fullName>
    </recommendedName>
</protein>
<dbReference type="SUPFAM" id="SSF52058">
    <property type="entry name" value="L domain-like"/>
    <property type="match status" value="1"/>
</dbReference>
<reference evidence="1" key="2">
    <citation type="journal article" date="2007" name="Science">
        <title>Draft genome sequence of the sexually transmitted pathogen Trichomonas vaginalis.</title>
        <authorList>
            <person name="Carlton J.M."/>
            <person name="Hirt R.P."/>
            <person name="Silva J.C."/>
            <person name="Delcher A.L."/>
            <person name="Schatz M."/>
            <person name="Zhao Q."/>
            <person name="Wortman J.R."/>
            <person name="Bidwell S.L."/>
            <person name="Alsmark U.C.M."/>
            <person name="Besteiro S."/>
            <person name="Sicheritz-Ponten T."/>
            <person name="Noel C.J."/>
            <person name="Dacks J.B."/>
            <person name="Foster P.G."/>
            <person name="Simillion C."/>
            <person name="Van de Peer Y."/>
            <person name="Miranda-Saavedra D."/>
            <person name="Barton G.J."/>
            <person name="Westrop G.D."/>
            <person name="Mueller S."/>
            <person name="Dessi D."/>
            <person name="Fiori P.L."/>
            <person name="Ren Q."/>
            <person name="Paulsen I."/>
            <person name="Zhang H."/>
            <person name="Bastida-Corcuera F.D."/>
            <person name="Simoes-Barbosa A."/>
            <person name="Brown M.T."/>
            <person name="Hayes R.D."/>
            <person name="Mukherjee M."/>
            <person name="Okumura C.Y."/>
            <person name="Schneider R."/>
            <person name="Smith A.J."/>
            <person name="Vanacova S."/>
            <person name="Villalvazo M."/>
            <person name="Haas B.J."/>
            <person name="Pertea M."/>
            <person name="Feldblyum T.V."/>
            <person name="Utterback T.R."/>
            <person name="Shu C.L."/>
            <person name="Osoegawa K."/>
            <person name="de Jong P.J."/>
            <person name="Hrdy I."/>
            <person name="Horvathova L."/>
            <person name="Zubacova Z."/>
            <person name="Dolezal P."/>
            <person name="Malik S.B."/>
            <person name="Logsdon J.M. Jr."/>
            <person name="Henze K."/>
            <person name="Gupta A."/>
            <person name="Wang C.C."/>
            <person name="Dunne R.L."/>
            <person name="Upcroft J.A."/>
            <person name="Upcroft P."/>
            <person name="White O."/>
            <person name="Salzberg S.L."/>
            <person name="Tang P."/>
            <person name="Chiu C.-H."/>
            <person name="Lee Y.-S."/>
            <person name="Embley T.M."/>
            <person name="Coombs G.H."/>
            <person name="Mottram J.C."/>
            <person name="Tachezy J."/>
            <person name="Fraser-Liggett C.M."/>
            <person name="Johnson P.J."/>
        </authorList>
    </citation>
    <scope>NUCLEOTIDE SEQUENCE [LARGE SCALE GENOMIC DNA]</scope>
    <source>
        <strain evidence="1">G3</strain>
    </source>
</reference>
<dbReference type="InParanoid" id="A2FUA4"/>
<dbReference type="VEuPathDB" id="TrichDB:TVAG_285460"/>
<dbReference type="EMBL" id="DS114031">
    <property type="protein sequence ID" value="EAX91494.1"/>
    <property type="molecule type" value="Genomic_DNA"/>
</dbReference>
<dbReference type="InterPro" id="IPR001611">
    <property type="entry name" value="Leu-rich_rpt"/>
</dbReference>